<keyword evidence="1" id="KW-0732">Signal</keyword>
<name>A0A6A4NSN5_LUPAL</name>
<dbReference type="AlphaFoldDB" id="A0A6A4NSN5"/>
<dbReference type="EMBL" id="WOCE01000016">
    <property type="protein sequence ID" value="KAE9596676.1"/>
    <property type="molecule type" value="Genomic_DNA"/>
</dbReference>
<reference evidence="3" key="1">
    <citation type="journal article" date="2020" name="Nat. Commun.">
        <title>Genome sequence of the cluster root forming white lupin.</title>
        <authorList>
            <person name="Hufnagel B."/>
            <person name="Marques A."/>
            <person name="Soriano A."/>
            <person name="Marques L."/>
            <person name="Divol F."/>
            <person name="Doumas P."/>
            <person name="Sallet E."/>
            <person name="Mancinotti D."/>
            <person name="Carrere S."/>
            <person name="Marande W."/>
            <person name="Arribat S."/>
            <person name="Keller J."/>
            <person name="Huneau C."/>
            <person name="Blein T."/>
            <person name="Aime D."/>
            <person name="Laguerre M."/>
            <person name="Taylor J."/>
            <person name="Schubert V."/>
            <person name="Nelson M."/>
            <person name="Geu-Flores F."/>
            <person name="Crespi M."/>
            <person name="Gallardo-Guerrero K."/>
            <person name="Delaux P.-M."/>
            <person name="Salse J."/>
            <person name="Berges H."/>
            <person name="Guyot R."/>
            <person name="Gouzy J."/>
            <person name="Peret B."/>
        </authorList>
    </citation>
    <scope>NUCLEOTIDE SEQUENCE [LARGE SCALE GENOMIC DNA]</scope>
    <source>
        <strain evidence="3">cv. Amiga</strain>
    </source>
</reference>
<evidence type="ECO:0000313" key="2">
    <source>
        <dbReference type="EMBL" id="KAE9596676.1"/>
    </source>
</evidence>
<gene>
    <name evidence="2" type="ORF">Lalb_Chr16g0378611</name>
</gene>
<sequence>MWCLLMLDPNTKCKAPFIYFFLSLFFISSTTACSNGNCQVMQACSSVTDCAPTLYCSNCPSLGRKQFLCTRGQATFPTSFV</sequence>
<proteinExistence type="predicted"/>
<comment type="caution">
    <text evidence="2">The sequence shown here is derived from an EMBL/GenBank/DDBJ whole genome shotgun (WGS) entry which is preliminary data.</text>
</comment>
<organism evidence="2 3">
    <name type="scientific">Lupinus albus</name>
    <name type="common">White lupine</name>
    <name type="synonym">Lupinus termis</name>
    <dbReference type="NCBI Taxonomy" id="3870"/>
    <lineage>
        <taxon>Eukaryota</taxon>
        <taxon>Viridiplantae</taxon>
        <taxon>Streptophyta</taxon>
        <taxon>Embryophyta</taxon>
        <taxon>Tracheophyta</taxon>
        <taxon>Spermatophyta</taxon>
        <taxon>Magnoliopsida</taxon>
        <taxon>eudicotyledons</taxon>
        <taxon>Gunneridae</taxon>
        <taxon>Pentapetalae</taxon>
        <taxon>rosids</taxon>
        <taxon>fabids</taxon>
        <taxon>Fabales</taxon>
        <taxon>Fabaceae</taxon>
        <taxon>Papilionoideae</taxon>
        <taxon>50 kb inversion clade</taxon>
        <taxon>genistoids sensu lato</taxon>
        <taxon>core genistoids</taxon>
        <taxon>Genisteae</taxon>
        <taxon>Lupinus</taxon>
    </lineage>
</organism>
<protein>
    <submittedName>
        <fullName evidence="2">Uncharacterized protein</fullName>
    </submittedName>
</protein>
<feature type="chain" id="PRO_5025543591" evidence="1">
    <location>
        <begin position="33"/>
        <end position="81"/>
    </location>
</feature>
<evidence type="ECO:0000256" key="1">
    <source>
        <dbReference type="SAM" id="SignalP"/>
    </source>
</evidence>
<keyword evidence="3" id="KW-1185">Reference proteome</keyword>
<accession>A0A6A4NSN5</accession>
<feature type="signal peptide" evidence="1">
    <location>
        <begin position="1"/>
        <end position="32"/>
    </location>
</feature>
<evidence type="ECO:0000313" key="3">
    <source>
        <dbReference type="Proteomes" id="UP000447434"/>
    </source>
</evidence>
<dbReference type="Proteomes" id="UP000447434">
    <property type="component" value="Chromosome 16"/>
</dbReference>